<dbReference type="AlphaFoldDB" id="A0A5M6D2G2"/>
<dbReference type="InterPro" id="IPR002937">
    <property type="entry name" value="Amino_oxidase"/>
</dbReference>
<dbReference type="PANTHER" id="PTHR42841">
    <property type="entry name" value="AMINE OXIDASE"/>
    <property type="match status" value="1"/>
</dbReference>
<proteinExistence type="predicted"/>
<comment type="caution">
    <text evidence="2">The sequence shown here is derived from an EMBL/GenBank/DDBJ whole genome shotgun (WGS) entry which is preliminary data.</text>
</comment>
<evidence type="ECO:0000313" key="3">
    <source>
        <dbReference type="Proteomes" id="UP000324479"/>
    </source>
</evidence>
<gene>
    <name evidence="2" type="ORF">FYK55_20960</name>
</gene>
<protein>
    <submittedName>
        <fullName evidence="2">NAD(P)/FAD-dependent oxidoreductase</fullName>
    </submittedName>
</protein>
<dbReference type="EMBL" id="VWOX01000013">
    <property type="protein sequence ID" value="KAA5540482.1"/>
    <property type="molecule type" value="Genomic_DNA"/>
</dbReference>
<dbReference type="PROSITE" id="PS51257">
    <property type="entry name" value="PROKAR_LIPOPROTEIN"/>
    <property type="match status" value="1"/>
</dbReference>
<feature type="domain" description="Amine oxidase" evidence="1">
    <location>
        <begin position="29"/>
        <end position="446"/>
    </location>
</feature>
<keyword evidence="3" id="KW-1185">Reference proteome</keyword>
<dbReference type="SUPFAM" id="SSF51905">
    <property type="entry name" value="FAD/NAD(P)-binding domain"/>
    <property type="match status" value="1"/>
</dbReference>
<dbReference type="InterPro" id="IPR036188">
    <property type="entry name" value="FAD/NAD-bd_sf"/>
</dbReference>
<reference evidence="2 3" key="1">
    <citation type="submission" date="2019-08" db="EMBL/GenBank/DDBJ databases">
        <authorList>
            <person name="Dhanesh K."/>
            <person name="Kumar G."/>
            <person name="Sasikala C."/>
            <person name="Venkata Ramana C."/>
        </authorList>
    </citation>
    <scope>NUCLEOTIDE SEQUENCE [LARGE SCALE GENOMIC DNA]</scope>
    <source>
        <strain evidence="2 3">JC645</strain>
    </source>
</reference>
<dbReference type="RefSeq" id="WP_150078489.1">
    <property type="nucleotide sequence ID" value="NZ_VWOX01000013.1"/>
</dbReference>
<evidence type="ECO:0000313" key="2">
    <source>
        <dbReference type="EMBL" id="KAA5540482.1"/>
    </source>
</evidence>
<sequence>MKSPSQTDHPSAGQDANPDCEVVIIGAGLAGLSCAKRLCELGRRVVLLEATDRVGGRVRSDVVDGLTLDHGFQVLLTAYPACRELLDYSALRLRPFQPGALLRHQGRFVELADPWRQPSRAWATATSPVGSLGDKWRVAKARWQANRGSLDDLYHRGEESTELRLRKLGFSQAMVDQFFRPFLGGVFLDESLQTSSRMFEFVFRMFSSGEIAVPADGMAAIPRQLADGLPRGTLRLNRTVANIESTADASEVHLTDGSVLRAPELVIATESDSAARLLGQASLQTEWNATTTLYFTAEASPFADDRQRSRRLMLRGDETGTVQTAVVLSDVAPEYASRGRSLISVSVSDSVREEATETLAAKARNQLQGWFGETVGRWELVQTYRVPYGVPKVALDPVMRSVDPRELLTDGSANQIPEHLSICGDHCETPSIQGAMNSGLRAARRVAERLEAGRSAASALSHR</sequence>
<evidence type="ECO:0000259" key="1">
    <source>
        <dbReference type="Pfam" id="PF01593"/>
    </source>
</evidence>
<dbReference type="GO" id="GO:0016491">
    <property type="term" value="F:oxidoreductase activity"/>
    <property type="evidence" value="ECO:0007669"/>
    <property type="project" value="InterPro"/>
</dbReference>
<dbReference type="Proteomes" id="UP000324479">
    <property type="component" value="Unassembled WGS sequence"/>
</dbReference>
<organism evidence="2 3">
    <name type="scientific">Roseiconus nitratireducens</name>
    <dbReference type="NCBI Taxonomy" id="2605748"/>
    <lineage>
        <taxon>Bacteria</taxon>
        <taxon>Pseudomonadati</taxon>
        <taxon>Planctomycetota</taxon>
        <taxon>Planctomycetia</taxon>
        <taxon>Pirellulales</taxon>
        <taxon>Pirellulaceae</taxon>
        <taxon>Roseiconus</taxon>
    </lineage>
</organism>
<dbReference type="Pfam" id="PF01593">
    <property type="entry name" value="Amino_oxidase"/>
    <property type="match status" value="1"/>
</dbReference>
<dbReference type="Gene3D" id="3.50.50.60">
    <property type="entry name" value="FAD/NAD(P)-binding domain"/>
    <property type="match status" value="1"/>
</dbReference>
<accession>A0A5M6D2G2</accession>
<name>A0A5M6D2G2_9BACT</name>